<dbReference type="AlphaFoldDB" id="A0A553JM37"/>
<evidence type="ECO:0000313" key="1">
    <source>
        <dbReference type="EMBL" id="TRY13544.1"/>
    </source>
</evidence>
<gene>
    <name evidence="1" type="ORF">FN961_14990</name>
</gene>
<sequence length="78" mass="8579">MKLLNVEPIEVEALTVFAINCFMCADTHYVSRVSTVGDAVDEAAKAGWYGYETEGEVCSTACPKCIKEVQENEAEQNK</sequence>
<protein>
    <submittedName>
        <fullName evidence="1">Uncharacterized protein</fullName>
    </submittedName>
</protein>
<name>A0A553JM37_SHEHA</name>
<dbReference type="OrthoDB" id="6269821at2"/>
<dbReference type="Proteomes" id="UP000318126">
    <property type="component" value="Unassembled WGS sequence"/>
</dbReference>
<dbReference type="RefSeq" id="WP_144040990.1">
    <property type="nucleotide sequence ID" value="NZ_BMPL01000011.1"/>
</dbReference>
<proteinExistence type="predicted"/>
<dbReference type="EMBL" id="VKGK01000018">
    <property type="protein sequence ID" value="TRY13544.1"/>
    <property type="molecule type" value="Genomic_DNA"/>
</dbReference>
<organism evidence="1 2">
    <name type="scientific">Shewanella hanedai</name>
    <name type="common">Alteromonas hanedai</name>
    <dbReference type="NCBI Taxonomy" id="25"/>
    <lineage>
        <taxon>Bacteria</taxon>
        <taxon>Pseudomonadati</taxon>
        <taxon>Pseudomonadota</taxon>
        <taxon>Gammaproteobacteria</taxon>
        <taxon>Alteromonadales</taxon>
        <taxon>Shewanellaceae</taxon>
        <taxon>Shewanella</taxon>
    </lineage>
</organism>
<keyword evidence="2" id="KW-1185">Reference proteome</keyword>
<accession>A0A553JM37</accession>
<comment type="caution">
    <text evidence="1">The sequence shown here is derived from an EMBL/GenBank/DDBJ whole genome shotgun (WGS) entry which is preliminary data.</text>
</comment>
<evidence type="ECO:0000313" key="2">
    <source>
        <dbReference type="Proteomes" id="UP000318126"/>
    </source>
</evidence>
<reference evidence="2" key="1">
    <citation type="submission" date="2019-07" db="EMBL/GenBank/DDBJ databases">
        <title>Shewanella sp. YLB-08 draft genomic sequence.</title>
        <authorList>
            <person name="Yu L."/>
        </authorList>
    </citation>
    <scope>NUCLEOTIDE SEQUENCE [LARGE SCALE GENOMIC DNA]</scope>
    <source>
        <strain evidence="2">JCM 20706</strain>
    </source>
</reference>